<gene>
    <name evidence="1" type="ORF">RPERSI_LOCUS8545</name>
</gene>
<sequence length="184" mass="21116">YSNTPNLEPYALLGCGESTEVRYVKFDKQQFALKICKEEEAFNQECSDNVLVHNDRILISDFNASTTNNDTSTLIVKGRLAYTAPECYLYPDRKIIKDKCDIYSLGMILWELTSKTPPFSGLPLLDIPLTLIKEGGEKDINGTPVYYAKIYRNCWQSEPEKRPTLNEILIKLKNLWSIQLIVLR</sequence>
<dbReference type="EMBL" id="CAJVQC010015495">
    <property type="protein sequence ID" value="CAG8667754.1"/>
    <property type="molecule type" value="Genomic_DNA"/>
</dbReference>
<evidence type="ECO:0000313" key="2">
    <source>
        <dbReference type="Proteomes" id="UP000789920"/>
    </source>
</evidence>
<proteinExistence type="predicted"/>
<keyword evidence="2" id="KW-1185">Reference proteome</keyword>
<dbReference type="Proteomes" id="UP000789920">
    <property type="component" value="Unassembled WGS sequence"/>
</dbReference>
<evidence type="ECO:0000313" key="1">
    <source>
        <dbReference type="EMBL" id="CAG8667754.1"/>
    </source>
</evidence>
<feature type="non-terminal residue" evidence="1">
    <location>
        <position position="1"/>
    </location>
</feature>
<protein>
    <submittedName>
        <fullName evidence="1">22316_t:CDS:1</fullName>
    </submittedName>
</protein>
<comment type="caution">
    <text evidence="1">The sequence shown here is derived from an EMBL/GenBank/DDBJ whole genome shotgun (WGS) entry which is preliminary data.</text>
</comment>
<organism evidence="1 2">
    <name type="scientific">Racocetra persica</name>
    <dbReference type="NCBI Taxonomy" id="160502"/>
    <lineage>
        <taxon>Eukaryota</taxon>
        <taxon>Fungi</taxon>
        <taxon>Fungi incertae sedis</taxon>
        <taxon>Mucoromycota</taxon>
        <taxon>Glomeromycotina</taxon>
        <taxon>Glomeromycetes</taxon>
        <taxon>Diversisporales</taxon>
        <taxon>Gigasporaceae</taxon>
        <taxon>Racocetra</taxon>
    </lineage>
</organism>
<accession>A0ACA9NP96</accession>
<name>A0ACA9NP96_9GLOM</name>
<reference evidence="1" key="1">
    <citation type="submission" date="2021-06" db="EMBL/GenBank/DDBJ databases">
        <authorList>
            <person name="Kallberg Y."/>
            <person name="Tangrot J."/>
            <person name="Rosling A."/>
        </authorList>
    </citation>
    <scope>NUCLEOTIDE SEQUENCE</scope>
    <source>
        <strain evidence="1">MA461A</strain>
    </source>
</reference>